<sequence>MKGLYIKSLIIGIIGVPLILLAIYGILAITNAGQSDKPLDVVEGWAVMFFMAVAAVYGLSLIGVISAWWTGKETASIGEVVKSSLISGIIAVTILAVIVLVIFYMYVALLLLIFGLLYLIAIIFSTLGAMFYVFIIRGMGSSLAADPAASAYSMASGLIAGSISMGFIALTWNGLDYITLLQLFADMLVFSAMAACAGIIVTVLLRRKRAVDNGPMFQIGVAGLIVGALTFTAPLVSLLLKGSSIRGISLVFYSLAIPLPIIGGVVLALIGGMLANIFIRPEKATDVKAISHPLPGLFQIELALAGGILMALLMFSPILFAGGASSIAYHGVNNIVNMASFFIVPTGEAIIGALAVRYSHARSMREAASIAGITGAISVFILFIGDMAKNFLHIHSIVNDRPLLDMHAYGGMTNVMMCYPFVLLTLITIAICSGVFEYGRGQRK</sequence>
<keyword evidence="1" id="KW-0812">Transmembrane</keyword>
<feature type="transmembrane region" description="Helical" evidence="1">
    <location>
        <begin position="217"/>
        <end position="240"/>
    </location>
</feature>
<keyword evidence="1" id="KW-1133">Transmembrane helix</keyword>
<name>H8I9T6_METCZ</name>
<feature type="transmembrane region" description="Helical" evidence="1">
    <location>
        <begin position="184"/>
        <end position="205"/>
    </location>
</feature>
<gene>
    <name evidence="2" type="ordered locus">Mtc_1793</name>
</gene>
<feature type="transmembrane region" description="Helical" evidence="1">
    <location>
        <begin position="335"/>
        <end position="356"/>
    </location>
</feature>
<dbReference type="EMBL" id="CP003243">
    <property type="protein sequence ID" value="AFD00537.1"/>
    <property type="molecule type" value="Genomic_DNA"/>
</dbReference>
<dbReference type="STRING" id="1041930.Mtc_1793"/>
<proteinExistence type="predicted"/>
<dbReference type="HOGENOM" id="CLU_616251_0_0_2"/>
<protein>
    <submittedName>
        <fullName evidence="2">Uncharacterized protein</fullName>
    </submittedName>
</protein>
<feature type="transmembrane region" description="Helical" evidence="1">
    <location>
        <begin position="83"/>
        <end position="106"/>
    </location>
</feature>
<dbReference type="Proteomes" id="UP000005233">
    <property type="component" value="Chromosome"/>
</dbReference>
<feature type="transmembrane region" description="Helical" evidence="1">
    <location>
        <begin position="408"/>
        <end position="436"/>
    </location>
</feature>
<evidence type="ECO:0000313" key="3">
    <source>
        <dbReference type="Proteomes" id="UP000005233"/>
    </source>
</evidence>
<feature type="transmembrane region" description="Helical" evidence="1">
    <location>
        <begin position="9"/>
        <end position="33"/>
    </location>
</feature>
<feature type="transmembrane region" description="Helical" evidence="1">
    <location>
        <begin position="300"/>
        <end position="329"/>
    </location>
</feature>
<feature type="transmembrane region" description="Helical" evidence="1">
    <location>
        <begin position="368"/>
        <end position="388"/>
    </location>
</feature>
<feature type="transmembrane region" description="Helical" evidence="1">
    <location>
        <begin position="252"/>
        <end position="279"/>
    </location>
</feature>
<feature type="transmembrane region" description="Helical" evidence="1">
    <location>
        <begin position="112"/>
        <end position="136"/>
    </location>
</feature>
<organism evidence="2 3">
    <name type="scientific">Methanocella conradii (strain DSM 24694 / JCM 17849 / CGMCC 1.5162 / HZ254)</name>
    <dbReference type="NCBI Taxonomy" id="1041930"/>
    <lineage>
        <taxon>Archaea</taxon>
        <taxon>Methanobacteriati</taxon>
        <taxon>Methanobacteriota</taxon>
        <taxon>Stenosarchaea group</taxon>
        <taxon>Methanomicrobia</taxon>
        <taxon>Methanocellales</taxon>
        <taxon>Methanocellaceae</taxon>
        <taxon>Methanocella</taxon>
    </lineage>
</organism>
<dbReference type="GeneID" id="11971939"/>
<dbReference type="AlphaFoldDB" id="H8I9T6"/>
<feature type="transmembrane region" description="Helical" evidence="1">
    <location>
        <begin position="148"/>
        <end position="172"/>
    </location>
</feature>
<keyword evidence="1" id="KW-0472">Membrane</keyword>
<evidence type="ECO:0000256" key="1">
    <source>
        <dbReference type="SAM" id="Phobius"/>
    </source>
</evidence>
<reference evidence="2 3" key="1">
    <citation type="journal article" date="2012" name="J. Bacteriol.">
        <title>Complete genome sequence of a thermophilic methanogen, Methanocella conradii HZ254, isolated from Chinese rice field soil.</title>
        <authorList>
            <person name="Lu Z."/>
            <person name="Lu Y."/>
        </authorList>
    </citation>
    <scope>NUCLEOTIDE SEQUENCE [LARGE SCALE GENOMIC DNA]</scope>
    <source>
        <strain evidence="3">DSM 24694 / JCM 17849 / CGMCC 1.5162 / HZ254</strain>
    </source>
</reference>
<keyword evidence="3" id="KW-1185">Reference proteome</keyword>
<dbReference type="KEGG" id="mez:Mtc_1793"/>
<accession>H8I9T6</accession>
<evidence type="ECO:0000313" key="2">
    <source>
        <dbReference type="EMBL" id="AFD00537.1"/>
    </source>
</evidence>
<feature type="transmembrane region" description="Helical" evidence="1">
    <location>
        <begin position="45"/>
        <end position="71"/>
    </location>
</feature>
<dbReference type="RefSeq" id="WP_014406368.1">
    <property type="nucleotide sequence ID" value="NC_017034.1"/>
</dbReference>